<proteinExistence type="predicted"/>
<feature type="non-terminal residue" evidence="1">
    <location>
        <position position="1"/>
    </location>
</feature>
<organism evidence="1 2">
    <name type="scientific">Brevibacterium senegalense</name>
    <dbReference type="NCBI Taxonomy" id="1033736"/>
    <lineage>
        <taxon>Bacteria</taxon>
        <taxon>Bacillati</taxon>
        <taxon>Actinomycetota</taxon>
        <taxon>Actinomycetes</taxon>
        <taxon>Micrococcales</taxon>
        <taxon>Brevibacteriaceae</taxon>
        <taxon>Brevibacterium</taxon>
    </lineage>
</organism>
<gene>
    <name evidence="1" type="ORF">K8V08_05770</name>
</gene>
<evidence type="ECO:0000313" key="2">
    <source>
        <dbReference type="Proteomes" id="UP000784435"/>
    </source>
</evidence>
<protein>
    <submittedName>
        <fullName evidence="1">Uncharacterized protein</fullName>
    </submittedName>
</protein>
<evidence type="ECO:0000313" key="1">
    <source>
        <dbReference type="EMBL" id="HJG79900.1"/>
    </source>
</evidence>
<comment type="caution">
    <text evidence="1">The sequence shown here is derived from an EMBL/GenBank/DDBJ whole genome shotgun (WGS) entry which is preliminary data.</text>
</comment>
<name>A0A921SN27_9MICO</name>
<reference evidence="1" key="2">
    <citation type="submission" date="2021-09" db="EMBL/GenBank/DDBJ databases">
        <authorList>
            <person name="Gilroy R."/>
        </authorList>
    </citation>
    <scope>NUCLEOTIDE SEQUENCE</scope>
    <source>
        <strain evidence="1">ChiGjej5B5-7349</strain>
    </source>
</reference>
<dbReference type="Proteomes" id="UP000784435">
    <property type="component" value="Unassembled WGS sequence"/>
</dbReference>
<dbReference type="AlphaFoldDB" id="A0A921SN27"/>
<accession>A0A921SN27</accession>
<reference evidence="1" key="1">
    <citation type="journal article" date="2021" name="PeerJ">
        <title>Extensive microbial diversity within the chicken gut microbiome revealed by metagenomics and culture.</title>
        <authorList>
            <person name="Gilroy R."/>
            <person name="Ravi A."/>
            <person name="Getino M."/>
            <person name="Pursley I."/>
            <person name="Horton D.L."/>
            <person name="Alikhan N.F."/>
            <person name="Baker D."/>
            <person name="Gharbi K."/>
            <person name="Hall N."/>
            <person name="Watson M."/>
            <person name="Adriaenssens E.M."/>
            <person name="Foster-Nyarko E."/>
            <person name="Jarju S."/>
            <person name="Secka A."/>
            <person name="Antonio M."/>
            <person name="Oren A."/>
            <person name="Chaudhuri R.R."/>
            <person name="La Ragione R."/>
            <person name="Hildebrand F."/>
            <person name="Pallen M.J."/>
        </authorList>
    </citation>
    <scope>NUCLEOTIDE SEQUENCE</scope>
    <source>
        <strain evidence="1">ChiGjej5B5-7349</strain>
    </source>
</reference>
<dbReference type="EMBL" id="DYUK01000121">
    <property type="protein sequence ID" value="HJG79900.1"/>
    <property type="molecule type" value="Genomic_DNA"/>
</dbReference>
<sequence>YVLKQALTTYLARTDHPYQPLDERAADLATGRAWLAQRRVKTPTAHNRPAHTVTEIAAYTKKRTYSLDRLTRLLGVEPTQRLAPSPADAEG</sequence>